<keyword evidence="3" id="KW-1185">Reference proteome</keyword>
<evidence type="ECO:0000256" key="1">
    <source>
        <dbReference type="SAM" id="MobiDB-lite"/>
    </source>
</evidence>
<feature type="compositionally biased region" description="Basic and acidic residues" evidence="1">
    <location>
        <begin position="247"/>
        <end position="267"/>
    </location>
</feature>
<evidence type="ECO:0000313" key="3">
    <source>
        <dbReference type="Proteomes" id="UP001165083"/>
    </source>
</evidence>
<gene>
    <name evidence="2" type="ORF">Plil01_001570100</name>
</gene>
<reference evidence="2" key="1">
    <citation type="submission" date="2023-04" db="EMBL/GenBank/DDBJ databases">
        <title>Phytophthora lilii NBRC 32176.</title>
        <authorList>
            <person name="Ichikawa N."/>
            <person name="Sato H."/>
            <person name="Tonouchi N."/>
        </authorList>
    </citation>
    <scope>NUCLEOTIDE SEQUENCE</scope>
    <source>
        <strain evidence="2">NBRC 32176</strain>
    </source>
</reference>
<comment type="caution">
    <text evidence="2">The sequence shown here is derived from an EMBL/GenBank/DDBJ whole genome shotgun (WGS) entry which is preliminary data.</text>
</comment>
<sequence length="627" mass="69539">MPKPRTSTRRPTFARQLPSDSLLEASELALTAADLDELRSSALKLAPTPTAPSELHQMWIPCPTVAKNRHLSEILEELATDVQPVAWKEARQARSLQDFKLIPNAGIRFTCTSRNSAASLSLVKLKAFGHDIQIARFSKYGARYYVDLVRLPDEVTDRMIFDWFASRGVSPTCICPTFARNGLSSRERTVYFGQDYAPQLLVPSEDAPLREIEFTSPDDGMVHYRPCFVNHKVARYNRVTPPSILARQREDVARRAKETNTSDRDSTAETPVSPAPTGFASSLKASIQEREEQSSDNDSPPSTPVSPHSDADMGETPPAIDDDASDADSADTSLSEFMDQNVEMPKLAPTAAVWAKAASNRLALLNKAGSSTTEVKEISNTFDQEGGFAEPTTLIKPNYYEPLWFDDPDETNPKWHYDLEIRRDESDEVTIESSPVHKSAPEYADLITPAVMSYDVETMTRAELFVAVEAFVSKLDTSSAVFQLAAVEANPGLMLSAIETKAGLDKLAFSRAATFKHILKKAKPKQPDAKHHLLTLAAWDVVVHIMAPTVYQDPLKLFVLTGESPRFLTNLTIPLLTDQVLWKLSFSSFAMELLDYETAPDFLKSLIEDVQAMKPSSTGDLTPRLHF</sequence>
<dbReference type="AlphaFoldDB" id="A0A9W6XF78"/>
<dbReference type="EMBL" id="BSXW01001503">
    <property type="protein sequence ID" value="GMF37266.1"/>
    <property type="molecule type" value="Genomic_DNA"/>
</dbReference>
<organism evidence="2 3">
    <name type="scientific">Phytophthora lilii</name>
    <dbReference type="NCBI Taxonomy" id="2077276"/>
    <lineage>
        <taxon>Eukaryota</taxon>
        <taxon>Sar</taxon>
        <taxon>Stramenopiles</taxon>
        <taxon>Oomycota</taxon>
        <taxon>Peronosporomycetes</taxon>
        <taxon>Peronosporales</taxon>
        <taxon>Peronosporaceae</taxon>
        <taxon>Phytophthora</taxon>
    </lineage>
</organism>
<accession>A0A9W6XF78</accession>
<evidence type="ECO:0000313" key="2">
    <source>
        <dbReference type="EMBL" id="GMF37266.1"/>
    </source>
</evidence>
<feature type="region of interest" description="Disordered" evidence="1">
    <location>
        <begin position="245"/>
        <end position="332"/>
    </location>
</feature>
<protein>
    <submittedName>
        <fullName evidence="2">Unnamed protein product</fullName>
    </submittedName>
</protein>
<dbReference type="Proteomes" id="UP001165083">
    <property type="component" value="Unassembled WGS sequence"/>
</dbReference>
<name>A0A9W6XF78_9STRA</name>
<proteinExistence type="predicted"/>
<dbReference type="OrthoDB" id="163498at2759"/>
<feature type="compositionally biased region" description="Acidic residues" evidence="1">
    <location>
        <begin position="320"/>
        <end position="329"/>
    </location>
</feature>